<dbReference type="PROSITE" id="PS50987">
    <property type="entry name" value="HTH_ARSR_2"/>
    <property type="match status" value="1"/>
</dbReference>
<dbReference type="NCBIfam" id="NF033788">
    <property type="entry name" value="HTH_metalloreg"/>
    <property type="match status" value="1"/>
</dbReference>
<dbReference type="CDD" id="cd00090">
    <property type="entry name" value="HTH_ARSR"/>
    <property type="match status" value="1"/>
</dbReference>
<evidence type="ECO:0000313" key="6">
    <source>
        <dbReference type="Proteomes" id="UP001187221"/>
    </source>
</evidence>
<keyword evidence="1" id="KW-0805">Transcription regulation</keyword>
<feature type="domain" description="HTH arsR-type" evidence="4">
    <location>
        <begin position="15"/>
        <end position="108"/>
    </location>
</feature>
<dbReference type="Gene3D" id="1.10.10.10">
    <property type="entry name" value="Winged helix-like DNA-binding domain superfamily/Winged helix DNA-binding domain"/>
    <property type="match status" value="1"/>
</dbReference>
<name>A0ABQ6PB93_9SPHN</name>
<dbReference type="PRINTS" id="PR00778">
    <property type="entry name" value="HTHARSR"/>
</dbReference>
<dbReference type="InterPro" id="IPR036390">
    <property type="entry name" value="WH_DNA-bd_sf"/>
</dbReference>
<keyword evidence="2" id="KW-0238">DNA-binding</keyword>
<dbReference type="InterPro" id="IPR036388">
    <property type="entry name" value="WH-like_DNA-bd_sf"/>
</dbReference>
<dbReference type="SUPFAM" id="SSF46785">
    <property type="entry name" value="Winged helix' DNA-binding domain"/>
    <property type="match status" value="1"/>
</dbReference>
<keyword evidence="3" id="KW-0804">Transcription</keyword>
<dbReference type="InterPro" id="IPR051011">
    <property type="entry name" value="Metal_resp_trans_reg"/>
</dbReference>
<dbReference type="SMART" id="SM00418">
    <property type="entry name" value="HTH_ARSR"/>
    <property type="match status" value="1"/>
</dbReference>
<dbReference type="RefSeq" id="WP_317976246.1">
    <property type="nucleotide sequence ID" value="NZ_BTFW01000003.1"/>
</dbReference>
<evidence type="ECO:0000256" key="2">
    <source>
        <dbReference type="ARBA" id="ARBA00023125"/>
    </source>
</evidence>
<evidence type="ECO:0000313" key="5">
    <source>
        <dbReference type="EMBL" id="GMM62522.1"/>
    </source>
</evidence>
<comment type="caution">
    <text evidence="5">The sequence shown here is derived from an EMBL/GenBank/DDBJ whole genome shotgun (WGS) entry which is preliminary data.</text>
</comment>
<evidence type="ECO:0000256" key="1">
    <source>
        <dbReference type="ARBA" id="ARBA00023015"/>
    </source>
</evidence>
<proteinExistence type="predicted"/>
<dbReference type="InterPro" id="IPR001845">
    <property type="entry name" value="HTH_ArsR_DNA-bd_dom"/>
</dbReference>
<reference evidence="5 6" key="1">
    <citation type="submission" date="2023-06" db="EMBL/GenBank/DDBJ databases">
        <title>Draft genome sequence of Novosphingobium sp. strain IK01.</title>
        <authorList>
            <person name="Hatamoto M."/>
            <person name="Ikarashi T."/>
            <person name="Yamaguchi T."/>
        </authorList>
    </citation>
    <scope>NUCLEOTIDE SEQUENCE [LARGE SCALE GENOMIC DNA]</scope>
    <source>
        <strain evidence="5 6">IK01</strain>
    </source>
</reference>
<evidence type="ECO:0000259" key="4">
    <source>
        <dbReference type="PROSITE" id="PS50987"/>
    </source>
</evidence>
<accession>A0ABQ6PB93</accession>
<protein>
    <submittedName>
        <fullName evidence="5">Metalloregulator ArsR/SmtB family transcription factor</fullName>
    </submittedName>
</protein>
<dbReference type="PANTHER" id="PTHR43132:SF2">
    <property type="entry name" value="ARSENICAL RESISTANCE OPERON REPRESSOR ARSR-RELATED"/>
    <property type="match status" value="1"/>
</dbReference>
<gene>
    <name evidence="5" type="ORF">NUTIK01_32990</name>
</gene>
<sequence length="122" mass="13260">MNCKAPIPAPTDDELARSAPVAAAFLKGLASPQRLMILCCLNEGERRVADLIAATGMAPTSMSQHLARLKDERIVKVRRDHRTLWYAIDHPATRDVMAALHHHFCADTTGETSRAQDGMGAG</sequence>
<dbReference type="EMBL" id="BTFW01000003">
    <property type="protein sequence ID" value="GMM62522.1"/>
    <property type="molecule type" value="Genomic_DNA"/>
</dbReference>
<dbReference type="PANTHER" id="PTHR43132">
    <property type="entry name" value="ARSENICAL RESISTANCE OPERON REPRESSOR ARSR-RELATED"/>
    <property type="match status" value="1"/>
</dbReference>
<dbReference type="Proteomes" id="UP001187221">
    <property type="component" value="Unassembled WGS sequence"/>
</dbReference>
<keyword evidence="6" id="KW-1185">Reference proteome</keyword>
<evidence type="ECO:0000256" key="3">
    <source>
        <dbReference type="ARBA" id="ARBA00023163"/>
    </source>
</evidence>
<dbReference type="Pfam" id="PF01022">
    <property type="entry name" value="HTH_5"/>
    <property type="match status" value="1"/>
</dbReference>
<dbReference type="InterPro" id="IPR011991">
    <property type="entry name" value="ArsR-like_HTH"/>
</dbReference>
<organism evidence="5 6">
    <name type="scientific">Novosphingobium pituita</name>
    <dbReference type="NCBI Taxonomy" id="3056842"/>
    <lineage>
        <taxon>Bacteria</taxon>
        <taxon>Pseudomonadati</taxon>
        <taxon>Pseudomonadota</taxon>
        <taxon>Alphaproteobacteria</taxon>
        <taxon>Sphingomonadales</taxon>
        <taxon>Sphingomonadaceae</taxon>
        <taxon>Novosphingobium</taxon>
    </lineage>
</organism>